<gene>
    <name evidence="1" type="ORF">ACFSKL_10305</name>
</gene>
<keyword evidence="2" id="KW-1185">Reference proteome</keyword>
<evidence type="ECO:0000313" key="2">
    <source>
        <dbReference type="Proteomes" id="UP001597361"/>
    </source>
</evidence>
<evidence type="ECO:0000313" key="1">
    <source>
        <dbReference type="EMBL" id="MFD2035185.1"/>
    </source>
</evidence>
<dbReference type="EMBL" id="JBHUHR010000027">
    <property type="protein sequence ID" value="MFD2035185.1"/>
    <property type="molecule type" value="Genomic_DNA"/>
</dbReference>
<reference evidence="2" key="1">
    <citation type="journal article" date="2019" name="Int. J. Syst. Evol. Microbiol.">
        <title>The Global Catalogue of Microorganisms (GCM) 10K type strain sequencing project: providing services to taxonomists for standard genome sequencing and annotation.</title>
        <authorList>
            <consortium name="The Broad Institute Genomics Platform"/>
            <consortium name="The Broad Institute Genome Sequencing Center for Infectious Disease"/>
            <person name="Wu L."/>
            <person name="Ma J."/>
        </authorList>
    </citation>
    <scope>NUCLEOTIDE SEQUENCE [LARGE SCALE GENOMIC DNA]</scope>
    <source>
        <strain evidence="2">CGMCC 1.15180</strain>
    </source>
</reference>
<sequence length="50" mass="5920">MSNRDKQMELKDKIVKGLDKVYERLLEFKKEKKSELVIMQGGKIVKIKPE</sequence>
<dbReference type="RefSeq" id="WP_376885965.1">
    <property type="nucleotide sequence ID" value="NZ_JBHUHR010000027.1"/>
</dbReference>
<accession>A0ABW4VN15</accession>
<proteinExistence type="predicted"/>
<protein>
    <submittedName>
        <fullName evidence="1">Uncharacterized protein</fullName>
    </submittedName>
</protein>
<comment type="caution">
    <text evidence="1">The sequence shown here is derived from an EMBL/GenBank/DDBJ whole genome shotgun (WGS) entry which is preliminary data.</text>
</comment>
<name>A0ABW4VN15_9BACT</name>
<dbReference type="Proteomes" id="UP001597361">
    <property type="component" value="Unassembled WGS sequence"/>
</dbReference>
<organism evidence="1 2">
    <name type="scientific">Belliella marina</name>
    <dbReference type="NCBI Taxonomy" id="1644146"/>
    <lineage>
        <taxon>Bacteria</taxon>
        <taxon>Pseudomonadati</taxon>
        <taxon>Bacteroidota</taxon>
        <taxon>Cytophagia</taxon>
        <taxon>Cytophagales</taxon>
        <taxon>Cyclobacteriaceae</taxon>
        <taxon>Belliella</taxon>
    </lineage>
</organism>